<gene>
    <name evidence="2" type="ORF">SAMN05216412_11015</name>
</gene>
<organism evidence="2 3">
    <name type="scientific">Nitrosospira multiformis</name>
    <dbReference type="NCBI Taxonomy" id="1231"/>
    <lineage>
        <taxon>Bacteria</taxon>
        <taxon>Pseudomonadati</taxon>
        <taxon>Pseudomonadota</taxon>
        <taxon>Betaproteobacteria</taxon>
        <taxon>Nitrosomonadales</taxon>
        <taxon>Nitrosomonadaceae</taxon>
        <taxon>Nitrosospira</taxon>
    </lineage>
</organism>
<protein>
    <submittedName>
        <fullName evidence="2">Uncharacterized protein</fullName>
    </submittedName>
</protein>
<evidence type="ECO:0000313" key="3">
    <source>
        <dbReference type="Proteomes" id="UP000183339"/>
    </source>
</evidence>
<name>A0A1I0FRG4_9PROT</name>
<evidence type="ECO:0000256" key="1">
    <source>
        <dbReference type="SAM" id="MobiDB-lite"/>
    </source>
</evidence>
<proteinExistence type="predicted"/>
<dbReference type="AlphaFoldDB" id="A0A1I0FRG4"/>
<dbReference type="Proteomes" id="UP000183339">
    <property type="component" value="Unassembled WGS sequence"/>
</dbReference>
<evidence type="ECO:0000313" key="2">
    <source>
        <dbReference type="EMBL" id="SET60776.1"/>
    </source>
</evidence>
<reference evidence="2 3" key="1">
    <citation type="submission" date="2016-10" db="EMBL/GenBank/DDBJ databases">
        <authorList>
            <person name="de Groot N.N."/>
        </authorList>
    </citation>
    <scope>NUCLEOTIDE SEQUENCE [LARGE SCALE GENOMIC DNA]</scope>
    <source>
        <strain evidence="2 3">Nl7</strain>
    </source>
</reference>
<feature type="region of interest" description="Disordered" evidence="1">
    <location>
        <begin position="15"/>
        <end position="61"/>
    </location>
</feature>
<accession>A0A1I0FRG4</accession>
<dbReference type="EMBL" id="FOHI01000010">
    <property type="protein sequence ID" value="SET60776.1"/>
    <property type="molecule type" value="Genomic_DNA"/>
</dbReference>
<sequence length="169" mass="18955">MGRLDDLLAILESRGSATSATSIEPAEVSVKPAPVKACTPATSVTSENNDDANDGRDTSQREAVTSRWWRIHYQDRKPMEVVYSPLATQAQILEWEPEAIKVEPFEPVRQKPDEPLTVEQEVLVRAWLRHIGETDEDMIRDALDQCNTDAAARRSYLEAADKLRTMGGY</sequence>